<dbReference type="InterPro" id="IPR001279">
    <property type="entry name" value="Metallo-B-lactamas"/>
</dbReference>
<dbReference type="InterPro" id="IPR036866">
    <property type="entry name" value="RibonucZ/Hydroxyglut_hydro"/>
</dbReference>
<dbReference type="EMBL" id="DVNH01000048">
    <property type="protein sequence ID" value="HIU52196.1"/>
    <property type="molecule type" value="Genomic_DNA"/>
</dbReference>
<name>A0A9D1M289_9FIRM</name>
<organism evidence="6 7">
    <name type="scientific">Candidatus Merdicola faecigallinarum</name>
    <dbReference type="NCBI Taxonomy" id="2840862"/>
    <lineage>
        <taxon>Bacteria</taxon>
        <taxon>Bacillati</taxon>
        <taxon>Bacillota</taxon>
        <taxon>Clostridia</taxon>
        <taxon>Candidatus Merdicola</taxon>
    </lineage>
</organism>
<accession>A0A9D1M289</accession>
<dbReference type="Pfam" id="PF00753">
    <property type="entry name" value="Lactamase_B"/>
    <property type="match status" value="1"/>
</dbReference>
<evidence type="ECO:0000313" key="6">
    <source>
        <dbReference type="EMBL" id="HIU52196.1"/>
    </source>
</evidence>
<comment type="cofactor">
    <cofactor evidence="1">
        <name>Zn(2+)</name>
        <dbReference type="ChEBI" id="CHEBI:29105"/>
    </cofactor>
</comment>
<evidence type="ECO:0000259" key="5">
    <source>
        <dbReference type="SMART" id="SM00849"/>
    </source>
</evidence>
<evidence type="ECO:0000256" key="3">
    <source>
        <dbReference type="ARBA" id="ARBA00022801"/>
    </source>
</evidence>
<evidence type="ECO:0000256" key="1">
    <source>
        <dbReference type="ARBA" id="ARBA00001947"/>
    </source>
</evidence>
<dbReference type="PANTHER" id="PTHR46233:SF3">
    <property type="entry name" value="HYDROXYACYLGLUTATHIONE HYDROLASE GLOC"/>
    <property type="match status" value="1"/>
</dbReference>
<dbReference type="GO" id="GO:0046872">
    <property type="term" value="F:metal ion binding"/>
    <property type="evidence" value="ECO:0007669"/>
    <property type="project" value="UniProtKB-KW"/>
</dbReference>
<reference evidence="6" key="1">
    <citation type="submission" date="2020-10" db="EMBL/GenBank/DDBJ databases">
        <authorList>
            <person name="Gilroy R."/>
        </authorList>
    </citation>
    <scope>NUCLEOTIDE SEQUENCE</scope>
    <source>
        <strain evidence="6">CHK195-15760</strain>
    </source>
</reference>
<keyword evidence="4" id="KW-0862">Zinc</keyword>
<dbReference type="AlphaFoldDB" id="A0A9D1M289"/>
<evidence type="ECO:0000313" key="7">
    <source>
        <dbReference type="Proteomes" id="UP000824093"/>
    </source>
</evidence>
<dbReference type="InterPro" id="IPR051453">
    <property type="entry name" value="MBL_Glyoxalase_II"/>
</dbReference>
<dbReference type="PANTHER" id="PTHR46233">
    <property type="entry name" value="HYDROXYACYLGLUTATHIONE HYDROLASE GLOC"/>
    <property type="match status" value="1"/>
</dbReference>
<dbReference type="Gene3D" id="3.60.15.10">
    <property type="entry name" value="Ribonuclease Z/Hydroxyacylglutathione hydrolase-like"/>
    <property type="match status" value="1"/>
</dbReference>
<keyword evidence="3" id="KW-0378">Hydrolase</keyword>
<dbReference type="Proteomes" id="UP000824093">
    <property type="component" value="Unassembled WGS sequence"/>
</dbReference>
<protein>
    <submittedName>
        <fullName evidence="6">MBL fold metallo-hydrolase</fullName>
    </submittedName>
</protein>
<dbReference type="GO" id="GO:0016787">
    <property type="term" value="F:hydrolase activity"/>
    <property type="evidence" value="ECO:0007669"/>
    <property type="project" value="UniProtKB-KW"/>
</dbReference>
<evidence type="ECO:0000256" key="2">
    <source>
        <dbReference type="ARBA" id="ARBA00022723"/>
    </source>
</evidence>
<reference evidence="6" key="2">
    <citation type="journal article" date="2021" name="PeerJ">
        <title>Extensive microbial diversity within the chicken gut microbiome revealed by metagenomics and culture.</title>
        <authorList>
            <person name="Gilroy R."/>
            <person name="Ravi A."/>
            <person name="Getino M."/>
            <person name="Pursley I."/>
            <person name="Horton D.L."/>
            <person name="Alikhan N.F."/>
            <person name="Baker D."/>
            <person name="Gharbi K."/>
            <person name="Hall N."/>
            <person name="Watson M."/>
            <person name="Adriaenssens E.M."/>
            <person name="Foster-Nyarko E."/>
            <person name="Jarju S."/>
            <person name="Secka A."/>
            <person name="Antonio M."/>
            <person name="Oren A."/>
            <person name="Chaudhuri R.R."/>
            <person name="La Ragione R."/>
            <person name="Hildebrand F."/>
            <person name="Pallen M.J."/>
        </authorList>
    </citation>
    <scope>NUCLEOTIDE SEQUENCE</scope>
    <source>
        <strain evidence="6">CHK195-15760</strain>
    </source>
</reference>
<sequence length="215" mass="24215">MILKEIKIHTWIGDPTNCYIVFDEKTNETMVIDPGGEVDKISEMLAILKAKVKYIYLTHCHGDHIGGVNELKEKWGGKILIHRFDSEGLNNAQINLSEYIGIGRIELDVDSRIDGEDTIHVGDLAFRVIHTPGHTIGSTSLYCEKEKLLFSGDTLFRGTWGRTDLPTSSFEDIINSITKKLLILPDETIVYPGHGKSTIVKEEKPIYFELKPKGF</sequence>
<keyword evidence="2" id="KW-0479">Metal-binding</keyword>
<comment type="caution">
    <text evidence="6">The sequence shown here is derived from an EMBL/GenBank/DDBJ whole genome shotgun (WGS) entry which is preliminary data.</text>
</comment>
<dbReference type="CDD" id="cd06262">
    <property type="entry name" value="metallo-hydrolase-like_MBL-fold"/>
    <property type="match status" value="1"/>
</dbReference>
<dbReference type="SUPFAM" id="SSF56281">
    <property type="entry name" value="Metallo-hydrolase/oxidoreductase"/>
    <property type="match status" value="1"/>
</dbReference>
<dbReference type="SMART" id="SM00849">
    <property type="entry name" value="Lactamase_B"/>
    <property type="match status" value="1"/>
</dbReference>
<gene>
    <name evidence="6" type="ORF">IAB70_06265</name>
</gene>
<evidence type="ECO:0000256" key="4">
    <source>
        <dbReference type="ARBA" id="ARBA00022833"/>
    </source>
</evidence>
<proteinExistence type="predicted"/>
<feature type="domain" description="Metallo-beta-lactamase" evidence="5">
    <location>
        <begin position="15"/>
        <end position="194"/>
    </location>
</feature>